<dbReference type="Gene3D" id="2.60.40.10">
    <property type="entry name" value="Immunoglobulins"/>
    <property type="match status" value="1"/>
</dbReference>
<keyword evidence="6" id="KW-1185">Reference proteome</keyword>
<gene>
    <name evidence="5" type="ORF">OO017_17740</name>
</gene>
<dbReference type="InterPro" id="IPR013783">
    <property type="entry name" value="Ig-like_fold"/>
</dbReference>
<evidence type="ECO:0000256" key="2">
    <source>
        <dbReference type="ARBA" id="ARBA00023295"/>
    </source>
</evidence>
<name>A0ABT3RIW6_9BACT</name>
<dbReference type="Pfam" id="PF09087">
    <property type="entry name" value="Cyc-maltodext_N"/>
    <property type="match status" value="1"/>
</dbReference>
<dbReference type="SUPFAM" id="SSF81296">
    <property type="entry name" value="E set domains"/>
    <property type="match status" value="1"/>
</dbReference>
<organism evidence="5 6">
    <name type="scientific">Pontibacter anaerobius</name>
    <dbReference type="NCBI Taxonomy" id="2993940"/>
    <lineage>
        <taxon>Bacteria</taxon>
        <taxon>Pseudomonadati</taxon>
        <taxon>Bacteroidota</taxon>
        <taxon>Cytophagia</taxon>
        <taxon>Cytophagales</taxon>
        <taxon>Hymenobacteraceae</taxon>
        <taxon>Pontibacter</taxon>
    </lineage>
</organism>
<keyword evidence="3" id="KW-0732">Signal</keyword>
<feature type="domain" description="Glycosyl hydrolase family 13 catalytic" evidence="4">
    <location>
        <begin position="131"/>
        <end position="529"/>
    </location>
</feature>
<dbReference type="RefSeq" id="WP_266054039.1">
    <property type="nucleotide sequence ID" value="NZ_JAPFQO010000013.1"/>
</dbReference>
<dbReference type="InterPro" id="IPR015171">
    <property type="entry name" value="Cyc-maltodext_N"/>
</dbReference>
<reference evidence="5 6" key="1">
    <citation type="submission" date="2022-11" db="EMBL/GenBank/DDBJ databases">
        <title>The characterization of three novel Bacteroidetes species and genomic analysis of their roles in tidal elemental geochemical cycles.</title>
        <authorList>
            <person name="Ma K.-J."/>
        </authorList>
    </citation>
    <scope>NUCLEOTIDE SEQUENCE [LARGE SCALE GENOMIC DNA]</scope>
    <source>
        <strain evidence="5 6">M82</strain>
    </source>
</reference>
<sequence length="618" mass="70854">MQRKKLLILSFFLATLHLAAFAQQPKLRVEPAFWWAGMKDPSLQLMLHGDNIGNLKPVLSQTGAEVKDVIKVKNPNYLFINLNLSNAKPGKFTLQLKNGNKTVHRYTYELKQREAGAANREGFNSTDVIYLITPDRFANGDPKNDTVKGMADKLNRSDKTGRHGGDIAGIIQHLDYIEDMGFTALWVNPVLENAQARTSYHGYSTTDYYKVDPRFGSNEQYVALSAQAKQRGIKLVMDMIMNHIGSEHWWMDDLPTEDWLNFQGDFKTTNHRREALQDPYASAYDRRLHTDGWFVESMPDLNQNNKLLATYLIQNTLWWIEYADLGGIRMDTYSYPDPAFMSEWTRRVMEEYPNFNIVGEEWSLNPAIVAYWQRGKKNPNGYTSYLPSMMDFPIQGALTTALRDDESGWDTGWLHLYNVLATDFLYADPQNLVVFPDNHDMDRIYTQLNQDAALTKLALAYILTTRGIPQIYYGTEILMHNEEKDDHGIIRTDFPGGWAGDKTNAFTGKGLTKEQLEMQQFTKKLLNWRKNAKAVQEGELTHYAPYKGVYVYFRQKDNEKVMVILNKNEKPYELELGKFAPELNGVKQGTDVITGRTYDLGQGKITLPNKAPLVLELK</sequence>
<dbReference type="EMBL" id="JAPFQO010000013">
    <property type="protein sequence ID" value="MCX2741803.1"/>
    <property type="molecule type" value="Genomic_DNA"/>
</dbReference>
<comment type="caution">
    <text evidence="5">The sequence shown here is derived from an EMBL/GenBank/DDBJ whole genome shotgun (WGS) entry which is preliminary data.</text>
</comment>
<dbReference type="GO" id="GO:0016787">
    <property type="term" value="F:hydrolase activity"/>
    <property type="evidence" value="ECO:0007669"/>
    <property type="project" value="UniProtKB-KW"/>
</dbReference>
<dbReference type="InterPro" id="IPR006047">
    <property type="entry name" value="GH13_cat_dom"/>
</dbReference>
<evidence type="ECO:0000256" key="1">
    <source>
        <dbReference type="ARBA" id="ARBA00022801"/>
    </source>
</evidence>
<accession>A0ABT3RIW6</accession>
<keyword evidence="1 5" id="KW-0378">Hydrolase</keyword>
<dbReference type="SUPFAM" id="SSF51011">
    <property type="entry name" value="Glycosyl hydrolase domain"/>
    <property type="match status" value="1"/>
</dbReference>
<dbReference type="SUPFAM" id="SSF51445">
    <property type="entry name" value="(Trans)glycosidases"/>
    <property type="match status" value="1"/>
</dbReference>
<evidence type="ECO:0000313" key="5">
    <source>
        <dbReference type="EMBL" id="MCX2741803.1"/>
    </source>
</evidence>
<dbReference type="Proteomes" id="UP001207228">
    <property type="component" value="Unassembled WGS sequence"/>
</dbReference>
<dbReference type="InterPro" id="IPR017853">
    <property type="entry name" value="GH"/>
</dbReference>
<dbReference type="InterPro" id="IPR019492">
    <property type="entry name" value="Cyclo-malto-dextrinase_C"/>
</dbReference>
<feature type="chain" id="PRO_5046940489" evidence="3">
    <location>
        <begin position="23"/>
        <end position="618"/>
    </location>
</feature>
<evidence type="ECO:0000259" key="4">
    <source>
        <dbReference type="SMART" id="SM00642"/>
    </source>
</evidence>
<proteinExistence type="predicted"/>
<feature type="signal peptide" evidence="3">
    <location>
        <begin position="1"/>
        <end position="22"/>
    </location>
</feature>
<dbReference type="SMART" id="SM00642">
    <property type="entry name" value="Aamy"/>
    <property type="match status" value="1"/>
</dbReference>
<dbReference type="PANTHER" id="PTHR10357:SF210">
    <property type="entry name" value="MALTODEXTRIN GLUCOSIDASE"/>
    <property type="match status" value="1"/>
</dbReference>
<dbReference type="Gene3D" id="3.20.20.80">
    <property type="entry name" value="Glycosidases"/>
    <property type="match status" value="1"/>
</dbReference>
<dbReference type="CDD" id="cd11340">
    <property type="entry name" value="AmyAc_bac_CMD_like_3"/>
    <property type="match status" value="1"/>
</dbReference>
<dbReference type="InterPro" id="IPR014756">
    <property type="entry name" value="Ig_E-set"/>
</dbReference>
<dbReference type="PANTHER" id="PTHR10357">
    <property type="entry name" value="ALPHA-AMYLASE FAMILY MEMBER"/>
    <property type="match status" value="1"/>
</dbReference>
<keyword evidence="2" id="KW-0326">Glycosidase</keyword>
<dbReference type="Pfam" id="PF10438">
    <property type="entry name" value="Cyc-maltodext_C"/>
    <property type="match status" value="1"/>
</dbReference>
<dbReference type="InterPro" id="IPR013780">
    <property type="entry name" value="Glyco_hydro_b"/>
</dbReference>
<dbReference type="Pfam" id="PF00128">
    <property type="entry name" value="Alpha-amylase"/>
    <property type="match status" value="1"/>
</dbReference>
<protein>
    <submittedName>
        <fullName evidence="5">Glycoside hydrolase family 13 protein</fullName>
    </submittedName>
</protein>
<dbReference type="Gene3D" id="2.60.40.1180">
    <property type="entry name" value="Golgi alpha-mannosidase II"/>
    <property type="match status" value="1"/>
</dbReference>
<evidence type="ECO:0000256" key="3">
    <source>
        <dbReference type="SAM" id="SignalP"/>
    </source>
</evidence>
<evidence type="ECO:0000313" key="6">
    <source>
        <dbReference type="Proteomes" id="UP001207228"/>
    </source>
</evidence>